<protein>
    <submittedName>
        <fullName evidence="1">Uncharacterized protein</fullName>
    </submittedName>
</protein>
<proteinExistence type="predicted"/>
<reference evidence="1" key="1">
    <citation type="submission" date="2022-10" db="EMBL/GenBank/DDBJ databases">
        <title>Culturing micro-colonial fungi from biological soil crusts in the Mojave desert and describing Neophaeococcomyces mojavensis, and introducing the new genera and species Taxawa tesnikishii.</title>
        <authorList>
            <person name="Kurbessoian T."/>
            <person name="Stajich J.E."/>
        </authorList>
    </citation>
    <scope>NUCLEOTIDE SEQUENCE</scope>
    <source>
        <strain evidence="1">JES_112</strain>
    </source>
</reference>
<accession>A0ACC3A6A2</accession>
<dbReference type="Proteomes" id="UP001172386">
    <property type="component" value="Unassembled WGS sequence"/>
</dbReference>
<comment type="caution">
    <text evidence="1">The sequence shown here is derived from an EMBL/GenBank/DDBJ whole genome shotgun (WGS) entry which is preliminary data.</text>
</comment>
<organism evidence="1 2">
    <name type="scientific">Neophaeococcomyces mojaviensis</name>
    <dbReference type="NCBI Taxonomy" id="3383035"/>
    <lineage>
        <taxon>Eukaryota</taxon>
        <taxon>Fungi</taxon>
        <taxon>Dikarya</taxon>
        <taxon>Ascomycota</taxon>
        <taxon>Pezizomycotina</taxon>
        <taxon>Eurotiomycetes</taxon>
        <taxon>Chaetothyriomycetidae</taxon>
        <taxon>Chaetothyriales</taxon>
        <taxon>Chaetothyriales incertae sedis</taxon>
        <taxon>Neophaeococcomyces</taxon>
    </lineage>
</organism>
<sequence>MAQGGIFVFEADNADFKNRKRAARACASCQKRKKRCNHTFSKTTDQQAEKDVAEKVLPHLNHKEPLKFVGDLNPESVLTDLASRKEYVPRHSRIGVWVEQSRLEQDQYRRQQEAAAKNSKSGETEPSAKKHAAVQRYAKIEKGRRTLTGHQRSFLQSVGALRVLPKATQDVLVTTYVACIDPLLPIIDCKKLLQDYTNGEASPFLIQAICLVACKTEEAIPYLRLYEEGQLMEQIPFARALHTGLDAAMKADLEADRFTKIQIMTLMSLHNDGPGGIEESSLHLAMAIHDAQTTGLHINTPGRTPNDQAGMLWWTLWTLDKFNACLGGRPLVMADRDIDIGRPTLESNVRSQSMGVWLSMGDLLDKVIEFYRPNADPDAAGWESDFPSFTDITSHCSMDMLEPSHRNILEVCYNIIGILACRAGGPKTRSYNRRKSSADRIQQLTAEGRQAHLPPLPLVPYAVSLSLTVAYRGLRDSHSDPVKTQSDLAARCGILESISRTWWTADAMAKLGRKALKSLQHPPNSEESRTASDALEAETAPCKYGPFEGKKGDTATTNTTARLARTTSNESSNGLQVLSQAAATLGQPGRDTMNLSNITINDPNTINPRNTNIISQPNKRSHYKKEGSNSSITVSQTPFPSTTSHTYPNFNRMTPNLQSPPSTSHTPIPTPTLTNTLVQTPLSANSLPVTNVNITSHKSHPHTATGVFEINPSIDPFCATLPMADVDGDATVPTITTTDADVEVTAAMDISPESYAFSDLDNLFDGFYTLRYPTMFEDPLFDGGSYDQMQFSWPMDMDMDMSMDMGLGNSAMMNINTMNGNGVADGMAQ</sequence>
<evidence type="ECO:0000313" key="2">
    <source>
        <dbReference type="Proteomes" id="UP001172386"/>
    </source>
</evidence>
<gene>
    <name evidence="1" type="ORF">H2198_005220</name>
</gene>
<evidence type="ECO:0000313" key="1">
    <source>
        <dbReference type="EMBL" id="KAJ9656060.1"/>
    </source>
</evidence>
<dbReference type="EMBL" id="JAPDRQ010000084">
    <property type="protein sequence ID" value="KAJ9656060.1"/>
    <property type="molecule type" value="Genomic_DNA"/>
</dbReference>
<keyword evidence="2" id="KW-1185">Reference proteome</keyword>
<name>A0ACC3A6A2_9EURO</name>